<dbReference type="OrthoDB" id="2395931at2759"/>
<accession>A0A9N9HZQ0</accession>
<reference evidence="1" key="1">
    <citation type="submission" date="2021-06" db="EMBL/GenBank/DDBJ databases">
        <authorList>
            <person name="Kallberg Y."/>
            <person name="Tangrot J."/>
            <person name="Rosling A."/>
        </authorList>
    </citation>
    <scope>NUCLEOTIDE SEQUENCE</scope>
    <source>
        <strain evidence="1">FL966</strain>
    </source>
</reference>
<dbReference type="EMBL" id="CAJVQA010012140">
    <property type="protein sequence ID" value="CAG8713999.1"/>
    <property type="molecule type" value="Genomic_DNA"/>
</dbReference>
<comment type="caution">
    <text evidence="1">The sequence shown here is derived from an EMBL/GenBank/DDBJ whole genome shotgun (WGS) entry which is preliminary data.</text>
</comment>
<dbReference type="AlphaFoldDB" id="A0A9N9HZQ0"/>
<sequence length="380" mass="43796">DDSVRPREFLRTDSRDGIEAILTDRQGHSLHEFIDGDEPLRSIIDFDLPREKFDNIELKLTPKEIKNTLYNAFIKTCLDVFPEWDKTTITIASSSDSKKKFYHISTFGMRLKNIAKVAVFTELVRKKLPVSLQDKEIVDNITNKRSFLLRILGTPKFIEKMRGHVHVKNVLGSKNMNVFDFMLRPPNDEALVIDSPILEIPKEIVKNSKADNRSIGAEVNYIEKLLNIMNIEGFDVLYPNPMSPDIFTLRHVSLYCHRADQETPNSTKKPLLKLIISETAEKQEKRLPAPEKIEQPRILDLNDHFVWRNLIDMCISKQSYTRSTVYEAIQATVACVQTTSRLWLLKMENTDNSLFFDMAPKIDLAKYEINIIELGGIQSN</sequence>
<proteinExistence type="predicted"/>
<protein>
    <submittedName>
        <fullName evidence="1">14140_t:CDS:1</fullName>
    </submittedName>
</protein>
<feature type="non-terminal residue" evidence="1">
    <location>
        <position position="380"/>
    </location>
</feature>
<keyword evidence="2" id="KW-1185">Reference proteome</keyword>
<dbReference type="Proteomes" id="UP000789759">
    <property type="component" value="Unassembled WGS sequence"/>
</dbReference>
<evidence type="ECO:0000313" key="1">
    <source>
        <dbReference type="EMBL" id="CAG8713999.1"/>
    </source>
</evidence>
<evidence type="ECO:0000313" key="2">
    <source>
        <dbReference type="Proteomes" id="UP000789759"/>
    </source>
</evidence>
<gene>
    <name evidence="1" type="ORF">CPELLU_LOCUS12486</name>
</gene>
<name>A0A9N9HZQ0_9GLOM</name>
<organism evidence="1 2">
    <name type="scientific">Cetraspora pellucida</name>
    <dbReference type="NCBI Taxonomy" id="1433469"/>
    <lineage>
        <taxon>Eukaryota</taxon>
        <taxon>Fungi</taxon>
        <taxon>Fungi incertae sedis</taxon>
        <taxon>Mucoromycota</taxon>
        <taxon>Glomeromycotina</taxon>
        <taxon>Glomeromycetes</taxon>
        <taxon>Diversisporales</taxon>
        <taxon>Gigasporaceae</taxon>
        <taxon>Cetraspora</taxon>
    </lineage>
</organism>